<proteinExistence type="predicted"/>
<accession>A0A2B4SKC3</accession>
<keyword evidence="4" id="KW-1185">Reference proteome</keyword>
<evidence type="ECO:0000256" key="1">
    <source>
        <dbReference type="ARBA" id="ARBA00023157"/>
    </source>
</evidence>
<dbReference type="Proteomes" id="UP000225706">
    <property type="component" value="Unassembled WGS sequence"/>
</dbReference>
<dbReference type="Pfam" id="PF00024">
    <property type="entry name" value="PAN_1"/>
    <property type="match status" value="1"/>
</dbReference>
<name>A0A2B4SKC3_STYPI</name>
<dbReference type="OrthoDB" id="5974449at2759"/>
<dbReference type="Pfam" id="PF13385">
    <property type="entry name" value="Laminin_G_3"/>
    <property type="match status" value="1"/>
</dbReference>
<sequence>MDLTEVTHCLLLSLADCCRVQHFREIYPDSAFNKSIINNVTVDEEDQCQLRCYLQTDCKSYNLGPLSQQGKRVCELSSSRYESHVSHLVSRPGFIYRPSENLCKSACPENKNCCPRGEGFSCVCFDSGFQGEGCDEDVDECSEGTHNCDARNAMCQNTVGSFICTWSSNQVPYGDKCAGFPFHWALDGMDSLLTLRGSAGFVKQNNRMVLYLDGTGVNFAETPAIPLRQTDLTIAVWIKLVSPLTLDSVQTIYSDWSRPWQFRFFIMDRGCPVFQARRDVNGIEDIFALVVTSDHRVSRDVWSHVAVTWSRMHGLVQIFINGQMKASRNVDSHLLLDFKNSGHSVYDIGLKRDSSTTTHAYLSDLMVFNRDLSEIEIRNNLFQSNPLHSYISVVSPANSL</sequence>
<evidence type="ECO:0000259" key="2">
    <source>
        <dbReference type="PROSITE" id="PS50948"/>
    </source>
</evidence>
<dbReference type="GO" id="GO:0005509">
    <property type="term" value="F:calcium ion binding"/>
    <property type="evidence" value="ECO:0007669"/>
    <property type="project" value="InterPro"/>
</dbReference>
<reference evidence="4" key="1">
    <citation type="journal article" date="2017" name="bioRxiv">
        <title>Comparative analysis of the genomes of Stylophora pistillata and Acropora digitifera provides evidence for extensive differences between species of corals.</title>
        <authorList>
            <person name="Voolstra C.R."/>
            <person name="Li Y."/>
            <person name="Liew Y.J."/>
            <person name="Baumgarten S."/>
            <person name="Zoccola D."/>
            <person name="Flot J.-F."/>
            <person name="Tambutte S."/>
            <person name="Allemand D."/>
            <person name="Aranda M."/>
        </authorList>
    </citation>
    <scope>NUCLEOTIDE SEQUENCE [LARGE SCALE GENOMIC DNA]</scope>
</reference>
<dbReference type="InterPro" id="IPR049883">
    <property type="entry name" value="NOTCH1_EGF-like"/>
</dbReference>
<keyword evidence="1" id="KW-1015">Disulfide bond</keyword>
<feature type="domain" description="Apple" evidence="2">
    <location>
        <begin position="18"/>
        <end position="103"/>
    </location>
</feature>
<dbReference type="SUPFAM" id="SSF49899">
    <property type="entry name" value="Concanavalin A-like lectins/glucanases"/>
    <property type="match status" value="1"/>
</dbReference>
<dbReference type="AlphaFoldDB" id="A0A2B4SKC3"/>
<dbReference type="InterPro" id="IPR003609">
    <property type="entry name" value="Pan_app"/>
</dbReference>
<comment type="caution">
    <text evidence="3">The sequence shown here is derived from an EMBL/GenBank/DDBJ whole genome shotgun (WGS) entry which is preliminary data.</text>
</comment>
<dbReference type="PROSITE" id="PS50948">
    <property type="entry name" value="PAN"/>
    <property type="match status" value="1"/>
</dbReference>
<protein>
    <recommendedName>
        <fullName evidence="2">Apple domain-containing protein</fullName>
    </recommendedName>
</protein>
<dbReference type="EMBL" id="LSMT01000051">
    <property type="protein sequence ID" value="PFX30341.1"/>
    <property type="molecule type" value="Genomic_DNA"/>
</dbReference>
<evidence type="ECO:0000313" key="3">
    <source>
        <dbReference type="EMBL" id="PFX30341.1"/>
    </source>
</evidence>
<dbReference type="Gene3D" id="2.60.120.200">
    <property type="match status" value="1"/>
</dbReference>
<dbReference type="InterPro" id="IPR013320">
    <property type="entry name" value="ConA-like_dom_sf"/>
</dbReference>
<dbReference type="PROSITE" id="PS01187">
    <property type="entry name" value="EGF_CA"/>
    <property type="match status" value="1"/>
</dbReference>
<gene>
    <name evidence="3" type="ORF">AWC38_SpisGene4814</name>
</gene>
<dbReference type="Gene3D" id="2.10.25.10">
    <property type="entry name" value="Laminin"/>
    <property type="match status" value="1"/>
</dbReference>
<dbReference type="STRING" id="50429.A0A2B4SKC3"/>
<dbReference type="InterPro" id="IPR018097">
    <property type="entry name" value="EGF_Ca-bd_CS"/>
</dbReference>
<dbReference type="Pfam" id="PF07645">
    <property type="entry name" value="EGF_CA"/>
    <property type="match status" value="1"/>
</dbReference>
<organism evidence="3 4">
    <name type="scientific">Stylophora pistillata</name>
    <name type="common">Smooth cauliflower coral</name>
    <dbReference type="NCBI Taxonomy" id="50429"/>
    <lineage>
        <taxon>Eukaryota</taxon>
        <taxon>Metazoa</taxon>
        <taxon>Cnidaria</taxon>
        <taxon>Anthozoa</taxon>
        <taxon>Hexacorallia</taxon>
        <taxon>Scleractinia</taxon>
        <taxon>Astrocoeniina</taxon>
        <taxon>Pocilloporidae</taxon>
        <taxon>Stylophora</taxon>
    </lineage>
</organism>
<dbReference type="CDD" id="cd00054">
    <property type="entry name" value="EGF_CA"/>
    <property type="match status" value="1"/>
</dbReference>
<evidence type="ECO:0000313" key="4">
    <source>
        <dbReference type="Proteomes" id="UP000225706"/>
    </source>
</evidence>